<evidence type="ECO:0000256" key="8">
    <source>
        <dbReference type="RuleBase" id="RU362010"/>
    </source>
</evidence>
<evidence type="ECO:0000313" key="10">
    <source>
        <dbReference type="Proteomes" id="UP000033115"/>
    </source>
</evidence>
<dbReference type="EMBL" id="CP009933">
    <property type="protein sequence ID" value="AKA69566.1"/>
    <property type="molecule type" value="Genomic_DNA"/>
</dbReference>
<evidence type="ECO:0000256" key="6">
    <source>
        <dbReference type="ARBA" id="ARBA00022989"/>
    </source>
</evidence>
<dbReference type="Pfam" id="PF01544">
    <property type="entry name" value="CorA"/>
    <property type="match status" value="1"/>
</dbReference>
<keyword evidence="7 8" id="KW-0472">Membrane</keyword>
<dbReference type="NCBIfam" id="TIGR00383">
    <property type="entry name" value="corA"/>
    <property type="match status" value="1"/>
</dbReference>
<evidence type="ECO:0000256" key="3">
    <source>
        <dbReference type="ARBA" id="ARBA00022448"/>
    </source>
</evidence>
<comment type="subcellular location">
    <subcellularLocation>
        <location evidence="1">Cell membrane</location>
        <topology evidence="1">Multi-pass membrane protein</topology>
    </subcellularLocation>
    <subcellularLocation>
        <location evidence="8">Membrane</location>
        <topology evidence="8">Multi-pass membrane protein</topology>
    </subcellularLocation>
</comment>
<dbReference type="SUPFAM" id="SSF144083">
    <property type="entry name" value="Magnesium transport protein CorA, transmembrane region"/>
    <property type="match status" value="1"/>
</dbReference>
<dbReference type="Gene3D" id="1.20.58.340">
    <property type="entry name" value="Magnesium transport protein CorA, transmembrane region"/>
    <property type="match status" value="2"/>
</dbReference>
<evidence type="ECO:0000256" key="7">
    <source>
        <dbReference type="ARBA" id="ARBA00023136"/>
    </source>
</evidence>
<dbReference type="RefSeq" id="WP_029163596.1">
    <property type="nucleotide sequence ID" value="NZ_CP009933.1"/>
</dbReference>
<dbReference type="InterPro" id="IPR045861">
    <property type="entry name" value="CorA_cytoplasmic_dom"/>
</dbReference>
<sequence length="354" mass="41323">MSRYIVTNPKKVGSAPGTLVHIGSKFKETSEITLIQYDNETEEMLRTHNIDKCFSHFNDRKVKWLNIEGLQDISIIEKIGKQFKLHPLLLEDILNTGQRAKIDDYDNYVFIVLKVLTYNKDLKKIKSEQVSLVFIDNCIISFQERDIGVFDNVKNRIKVSNVNIRKLGADYLLYTLIDAIVDSYFVMLENFGNKIDSVEDQLINKPEKGILKSIHNLKREMLFLRNSIWPLREVVSILIRGDNSHFTENTIIYLRDVYDHIIQIIDTVEVYRDMLSGMLDTYLSSISNKTNDVMKVLTIISTIFIPITFLAGVYGMNFKYIPELELPYGYGFFWVIVIIITLLMVRYFKKKMWI</sequence>
<dbReference type="SUPFAM" id="SSF143865">
    <property type="entry name" value="CorA soluble domain-like"/>
    <property type="match status" value="1"/>
</dbReference>
<dbReference type="CDD" id="cd12828">
    <property type="entry name" value="TmCorA-like_1"/>
    <property type="match status" value="1"/>
</dbReference>
<dbReference type="STRING" id="1548.CSCA_2441"/>
<keyword evidence="8" id="KW-0460">Magnesium</keyword>
<evidence type="ECO:0000256" key="4">
    <source>
        <dbReference type="ARBA" id="ARBA00022475"/>
    </source>
</evidence>
<keyword evidence="10" id="KW-1185">Reference proteome</keyword>
<accession>A0A0E3GR22</accession>
<protein>
    <recommendedName>
        <fullName evidence="8">Magnesium transport protein CorA</fullName>
    </recommendedName>
</protein>
<gene>
    <name evidence="8" type="primary">corA</name>
    <name evidence="9" type="ORF">CSCA_2441</name>
</gene>
<dbReference type="InterPro" id="IPR045863">
    <property type="entry name" value="CorA_TM1_TM2"/>
</dbReference>
<comment type="similarity">
    <text evidence="2 8">Belongs to the CorA metal ion transporter (MIT) (TC 1.A.35) family.</text>
</comment>
<reference evidence="9 10" key="1">
    <citation type="journal article" date="2015" name="J. Biotechnol.">
        <title>Complete genome sequence of a malodorant-producing acetogen, Clostridium scatologenes ATCC 25775(T).</title>
        <authorList>
            <person name="Zhu Z."/>
            <person name="Guo T."/>
            <person name="Zheng H."/>
            <person name="Song T."/>
            <person name="Ouyang P."/>
            <person name="Xie J."/>
        </authorList>
    </citation>
    <scope>NUCLEOTIDE SEQUENCE [LARGE SCALE GENOMIC DNA]</scope>
    <source>
        <strain evidence="9 10">ATCC 25775</strain>
    </source>
</reference>
<dbReference type="AlphaFoldDB" id="A0A0E3GR22"/>
<dbReference type="Proteomes" id="UP000033115">
    <property type="component" value="Chromosome"/>
</dbReference>
<dbReference type="KEGG" id="csq:CSCA_2441"/>
<dbReference type="GO" id="GO:0005886">
    <property type="term" value="C:plasma membrane"/>
    <property type="evidence" value="ECO:0007669"/>
    <property type="project" value="UniProtKB-SubCell"/>
</dbReference>
<dbReference type="InterPro" id="IPR004488">
    <property type="entry name" value="Mg/Co-transport_prot_CorA"/>
</dbReference>
<keyword evidence="3 8" id="KW-0813">Transport</keyword>
<dbReference type="HOGENOM" id="CLU_007127_0_0_9"/>
<evidence type="ECO:0000313" key="9">
    <source>
        <dbReference type="EMBL" id="AKA69566.1"/>
    </source>
</evidence>
<dbReference type="GO" id="GO:0015087">
    <property type="term" value="F:cobalt ion transmembrane transporter activity"/>
    <property type="evidence" value="ECO:0007669"/>
    <property type="project" value="UniProtKB-UniRule"/>
</dbReference>
<dbReference type="InterPro" id="IPR002523">
    <property type="entry name" value="MgTranspt_CorA/ZnTranspt_ZntB"/>
</dbReference>
<feature type="transmembrane region" description="Helical" evidence="8">
    <location>
        <begin position="296"/>
        <end position="316"/>
    </location>
</feature>
<dbReference type="GO" id="GO:0000287">
    <property type="term" value="F:magnesium ion binding"/>
    <property type="evidence" value="ECO:0007669"/>
    <property type="project" value="TreeGrafter"/>
</dbReference>
<keyword evidence="4 8" id="KW-1003">Cell membrane</keyword>
<feature type="transmembrane region" description="Helical" evidence="8">
    <location>
        <begin position="328"/>
        <end position="348"/>
    </location>
</feature>
<dbReference type="GO" id="GO:0015095">
    <property type="term" value="F:magnesium ion transmembrane transporter activity"/>
    <property type="evidence" value="ECO:0007669"/>
    <property type="project" value="UniProtKB-UniRule"/>
</dbReference>
<dbReference type="PANTHER" id="PTHR46494:SF1">
    <property type="entry name" value="CORA FAMILY METAL ION TRANSPORTER (EUROFUNG)"/>
    <property type="match status" value="1"/>
</dbReference>
<keyword evidence="6 8" id="KW-1133">Transmembrane helix</keyword>
<dbReference type="PANTHER" id="PTHR46494">
    <property type="entry name" value="CORA FAMILY METAL ION TRANSPORTER (EUROFUNG)"/>
    <property type="match status" value="1"/>
</dbReference>
<proteinExistence type="inferred from homology"/>
<dbReference type="FunFam" id="1.20.58.340:FF:000012">
    <property type="entry name" value="Magnesium transport protein CorA"/>
    <property type="match status" value="1"/>
</dbReference>
<name>A0A0E3GR22_CLOSL</name>
<organism evidence="9 10">
    <name type="scientific">Clostridium scatologenes</name>
    <dbReference type="NCBI Taxonomy" id="1548"/>
    <lineage>
        <taxon>Bacteria</taxon>
        <taxon>Bacillati</taxon>
        <taxon>Bacillota</taxon>
        <taxon>Clostridia</taxon>
        <taxon>Eubacteriales</taxon>
        <taxon>Clostridiaceae</taxon>
        <taxon>Clostridium</taxon>
    </lineage>
</organism>
<dbReference type="Gene3D" id="3.30.460.20">
    <property type="entry name" value="CorA soluble domain-like"/>
    <property type="match status" value="1"/>
</dbReference>
<evidence type="ECO:0000256" key="2">
    <source>
        <dbReference type="ARBA" id="ARBA00009765"/>
    </source>
</evidence>
<keyword evidence="5 8" id="KW-0812">Transmembrane</keyword>
<evidence type="ECO:0000256" key="1">
    <source>
        <dbReference type="ARBA" id="ARBA00004651"/>
    </source>
</evidence>
<keyword evidence="8" id="KW-0406">Ion transport</keyword>
<comment type="function">
    <text evidence="8">Mediates influx of magnesium ions.</text>
</comment>
<dbReference type="GO" id="GO:0050897">
    <property type="term" value="F:cobalt ion binding"/>
    <property type="evidence" value="ECO:0007669"/>
    <property type="project" value="TreeGrafter"/>
</dbReference>
<evidence type="ECO:0000256" key="5">
    <source>
        <dbReference type="ARBA" id="ARBA00022692"/>
    </source>
</evidence>